<name>A0AAV7BLA2_ENGPU</name>
<dbReference type="Pfam" id="PF02410">
    <property type="entry name" value="RsfS"/>
    <property type="match status" value="1"/>
</dbReference>
<evidence type="ECO:0000313" key="7">
    <source>
        <dbReference type="EMBL" id="KAG8573157.1"/>
    </source>
</evidence>
<dbReference type="GO" id="GO:0043023">
    <property type="term" value="F:ribosomal large subunit binding"/>
    <property type="evidence" value="ECO:0007669"/>
    <property type="project" value="TreeGrafter"/>
</dbReference>
<dbReference type="Proteomes" id="UP000824782">
    <property type="component" value="Unassembled WGS sequence"/>
</dbReference>
<keyword evidence="6" id="KW-0732">Signal</keyword>
<evidence type="ECO:0000256" key="5">
    <source>
        <dbReference type="ARBA" id="ARBA00073331"/>
    </source>
</evidence>
<dbReference type="PROSITE" id="PS51257">
    <property type="entry name" value="PROKAR_LIPOPROTEIN"/>
    <property type="match status" value="1"/>
</dbReference>
<dbReference type="Gene3D" id="3.30.460.10">
    <property type="entry name" value="Beta Polymerase, domain 2"/>
    <property type="match status" value="1"/>
</dbReference>
<reference evidence="7" key="1">
    <citation type="thesis" date="2020" institute="ProQuest LLC" country="789 East Eisenhower Parkway, Ann Arbor, MI, USA">
        <title>Comparative Genomics and Chromosome Evolution.</title>
        <authorList>
            <person name="Mudd A.B."/>
        </authorList>
    </citation>
    <scope>NUCLEOTIDE SEQUENCE</scope>
    <source>
        <strain evidence="7">237g6f4</strain>
        <tissue evidence="7">Blood</tissue>
    </source>
</reference>
<comment type="similarity">
    <text evidence="2">Belongs to the Iojap/RsfS family.</text>
</comment>
<feature type="signal peptide" evidence="6">
    <location>
        <begin position="1"/>
        <end position="21"/>
    </location>
</feature>
<evidence type="ECO:0000256" key="3">
    <source>
        <dbReference type="ARBA" id="ARBA00023128"/>
    </source>
</evidence>
<dbReference type="HAMAP" id="MF_01477">
    <property type="entry name" value="Iojap_RsfS"/>
    <property type="match status" value="1"/>
</dbReference>
<gene>
    <name evidence="7" type="ORF">GDO81_012312</name>
</gene>
<organism evidence="7 8">
    <name type="scientific">Engystomops pustulosus</name>
    <name type="common">Tungara frog</name>
    <name type="synonym">Physalaemus pustulosus</name>
    <dbReference type="NCBI Taxonomy" id="76066"/>
    <lineage>
        <taxon>Eukaryota</taxon>
        <taxon>Metazoa</taxon>
        <taxon>Chordata</taxon>
        <taxon>Craniata</taxon>
        <taxon>Vertebrata</taxon>
        <taxon>Euteleostomi</taxon>
        <taxon>Amphibia</taxon>
        <taxon>Batrachia</taxon>
        <taxon>Anura</taxon>
        <taxon>Neobatrachia</taxon>
        <taxon>Hyloidea</taxon>
        <taxon>Leptodactylidae</taxon>
        <taxon>Leiuperinae</taxon>
        <taxon>Engystomops</taxon>
    </lineage>
</organism>
<dbReference type="NCBIfam" id="TIGR00090">
    <property type="entry name" value="rsfS_iojap_ybeB"/>
    <property type="match status" value="1"/>
</dbReference>
<evidence type="ECO:0000256" key="1">
    <source>
        <dbReference type="ARBA" id="ARBA00004173"/>
    </source>
</evidence>
<dbReference type="FunFam" id="3.30.460.10:FF:000018">
    <property type="entry name" value="Mitochondrial assembly of ribosomal large subunit 1"/>
    <property type="match status" value="1"/>
</dbReference>
<keyword evidence="3" id="KW-0496">Mitochondrion</keyword>
<dbReference type="PANTHER" id="PTHR21043">
    <property type="entry name" value="IOJAP SUPERFAMILY ORTHOLOG"/>
    <property type="match status" value="1"/>
</dbReference>
<evidence type="ECO:0000313" key="8">
    <source>
        <dbReference type="Proteomes" id="UP000824782"/>
    </source>
</evidence>
<dbReference type="SUPFAM" id="SSF81301">
    <property type="entry name" value="Nucleotidyltransferase"/>
    <property type="match status" value="1"/>
</dbReference>
<dbReference type="InterPro" id="IPR004394">
    <property type="entry name" value="Iojap/RsfS/C7orf30"/>
</dbReference>
<evidence type="ECO:0000256" key="6">
    <source>
        <dbReference type="SAM" id="SignalP"/>
    </source>
</evidence>
<proteinExistence type="inferred from homology"/>
<evidence type="ECO:0000256" key="2">
    <source>
        <dbReference type="ARBA" id="ARBA00010574"/>
    </source>
</evidence>
<dbReference type="GO" id="GO:0005739">
    <property type="term" value="C:mitochondrion"/>
    <property type="evidence" value="ECO:0007669"/>
    <property type="project" value="UniProtKB-SubCell"/>
</dbReference>
<keyword evidence="8" id="KW-1185">Reference proteome</keyword>
<evidence type="ECO:0000256" key="4">
    <source>
        <dbReference type="ARBA" id="ARBA00053669"/>
    </source>
</evidence>
<dbReference type="EMBL" id="WNYA01000005">
    <property type="protein sequence ID" value="KAG8573157.1"/>
    <property type="molecule type" value="Genomic_DNA"/>
</dbReference>
<dbReference type="PANTHER" id="PTHR21043:SF0">
    <property type="entry name" value="MITOCHONDRIAL ASSEMBLY OF RIBOSOMAL LARGE SUBUNIT PROTEIN 1"/>
    <property type="match status" value="1"/>
</dbReference>
<dbReference type="GO" id="GO:0090071">
    <property type="term" value="P:negative regulation of ribosome biogenesis"/>
    <property type="evidence" value="ECO:0007669"/>
    <property type="project" value="TreeGrafter"/>
</dbReference>
<comment type="caution">
    <text evidence="7">The sequence shown here is derived from an EMBL/GenBank/DDBJ whole genome shotgun (WGS) entry which is preliminary data.</text>
</comment>
<accession>A0AAV7BLA2</accession>
<dbReference type="GO" id="GO:0017148">
    <property type="term" value="P:negative regulation of translation"/>
    <property type="evidence" value="ECO:0007669"/>
    <property type="project" value="TreeGrafter"/>
</dbReference>
<comment type="subcellular location">
    <subcellularLocation>
        <location evidence="1">Mitochondrion</location>
    </subcellularLocation>
</comment>
<protein>
    <recommendedName>
        <fullName evidence="5">Mitochondrial assembly of ribosomal large subunit protein 1</fullName>
    </recommendedName>
</protein>
<sequence>MWARTLKRLSVGFLAAGGCSGTVPKLRPGLQLCGYHSDASIGRGTCADVPRGRTCLLLSNRQHCVRIPDAGSTYRTDPETCTEDGAEREQDGDLPEFNIKTLVNLLRQENGKDLCVIKVPPEMKYVEYFVVVGGSSTRHIQAMAQYILKTYKFLKKENEPQVCLEGRDTDDWMCIDFGNIVVHFMLPEARETYELEKLWTLRSYDDQLSEMVPEVLPLDFTFGLQQHKE</sequence>
<dbReference type="AlphaFoldDB" id="A0AAV7BLA2"/>
<comment type="function">
    <text evidence="4">Required for normal mitochondrial ribosome function and mitochondrial translation. May play a role in ribosome biogenesis by preventing premature association of the 28S and 39S ribosomal subunits. Interacts with mitochondrial ribosomal protein uL14m (MRPL14), probably blocking formation of intersubunit bridge B8, preventing association of the 28S and 39S ribosomal subunits. Addition to isolated mitochondrial ribosomal subunits partially inhibits translation, probably by interfering with the association of the 28S and 39S ribosomal subunits and the formation of functional ribosomes. May also participate in the assembly and/or regulation of the stability of the large subunit of the mitochondrial ribosome. May function as a ribosomal silencing factor.</text>
</comment>
<dbReference type="InterPro" id="IPR043519">
    <property type="entry name" value="NT_sf"/>
</dbReference>
<feature type="chain" id="PRO_5043809568" description="Mitochondrial assembly of ribosomal large subunit protein 1" evidence="6">
    <location>
        <begin position="22"/>
        <end position="229"/>
    </location>
</feature>